<keyword evidence="8" id="KW-0472">Membrane</keyword>
<evidence type="ECO:0000256" key="3">
    <source>
        <dbReference type="ARBA" id="ARBA00011049"/>
    </source>
</evidence>
<keyword evidence="12" id="KW-0282">Flagellum</keyword>
<sequence>MPVTVPRHVDPELTHKARPFDFRRPNKLSRDHVRSLQIVHETFARQFTTVLSSTLRVVSQVSVLSIEQLAYDEYVSDTPNPSHMSILSVEPLPGVAVLQFPLQTAMTIVDLMLGGHGATTGPERPLTDIERGLVRTIIDRVLAELAYAFESVATIEPAVIGYESNPQFAQVAAPSDMTVVIMFDMKIGAVENVASLCFTYSALQPILDTIAAATAHSQVGRHDLEIARERVAHRMLDVPVDLAVEFAPVTLTSGQIVDLQVGDVIPLGHPTDLPLTGTVDGTPAFRVRPARSGKRLAGQVVDEIDPRRAAAAAATLRTGELR</sequence>
<dbReference type="Pfam" id="PF01052">
    <property type="entry name" value="FliMN_C"/>
    <property type="match status" value="1"/>
</dbReference>
<dbReference type="InterPro" id="IPR001543">
    <property type="entry name" value="FliN-like_C"/>
</dbReference>
<dbReference type="GO" id="GO:0071978">
    <property type="term" value="P:bacterial-type flagellum-dependent swarming motility"/>
    <property type="evidence" value="ECO:0007669"/>
    <property type="project" value="TreeGrafter"/>
</dbReference>
<keyword evidence="6" id="KW-0145">Chemotaxis</keyword>
<evidence type="ECO:0000313" key="13">
    <source>
        <dbReference type="Proteomes" id="UP000334019"/>
    </source>
</evidence>
<dbReference type="SUPFAM" id="SSF103039">
    <property type="entry name" value="CheC-like"/>
    <property type="match status" value="1"/>
</dbReference>
<reference evidence="12 13" key="1">
    <citation type="submission" date="2019-11" db="EMBL/GenBank/DDBJ databases">
        <authorList>
            <person name="He Y."/>
        </authorList>
    </citation>
    <scope>NUCLEOTIDE SEQUENCE [LARGE SCALE GENOMIC DNA]</scope>
    <source>
        <strain evidence="12 13">SCSIO 58843</strain>
    </source>
</reference>
<dbReference type="GO" id="GO:0003774">
    <property type="term" value="F:cytoskeletal motor activity"/>
    <property type="evidence" value="ECO:0007669"/>
    <property type="project" value="InterPro"/>
</dbReference>
<keyword evidence="13" id="KW-1185">Reference proteome</keyword>
<keyword evidence="5" id="KW-1003">Cell membrane</keyword>
<dbReference type="PRINTS" id="PR00955">
    <property type="entry name" value="FLGMOTORFLIM"/>
</dbReference>
<evidence type="ECO:0000256" key="2">
    <source>
        <dbReference type="ARBA" id="ARBA00004202"/>
    </source>
</evidence>
<keyword evidence="12" id="KW-0966">Cell projection</keyword>
<dbReference type="GO" id="GO:0005886">
    <property type="term" value="C:plasma membrane"/>
    <property type="evidence" value="ECO:0007669"/>
    <property type="project" value="UniProtKB-SubCell"/>
</dbReference>
<dbReference type="PIRSF" id="PIRSF002888">
    <property type="entry name" value="FliM"/>
    <property type="match status" value="1"/>
</dbReference>
<evidence type="ECO:0000256" key="9">
    <source>
        <dbReference type="ARBA" id="ARBA00023143"/>
    </source>
</evidence>
<dbReference type="Proteomes" id="UP000334019">
    <property type="component" value="Chromosome"/>
</dbReference>
<dbReference type="InterPro" id="IPR036429">
    <property type="entry name" value="SpoA-like_sf"/>
</dbReference>
<evidence type="ECO:0000313" key="12">
    <source>
        <dbReference type="EMBL" id="QGG94653.1"/>
    </source>
</evidence>
<gene>
    <name evidence="12" type="primary">fliM</name>
    <name evidence="12" type="ORF">GH723_05760</name>
</gene>
<dbReference type="PANTHER" id="PTHR30034:SF6">
    <property type="entry name" value="YOP PROTEINS TRANSLOCATION PROTEIN Q"/>
    <property type="match status" value="1"/>
</dbReference>
<keyword evidence="7" id="KW-0283">Flagellar rotation</keyword>
<evidence type="ECO:0000256" key="1">
    <source>
        <dbReference type="ARBA" id="ARBA00004117"/>
    </source>
</evidence>
<dbReference type="GO" id="GO:0050918">
    <property type="term" value="P:positive chemotaxis"/>
    <property type="evidence" value="ECO:0007669"/>
    <property type="project" value="TreeGrafter"/>
</dbReference>
<evidence type="ECO:0000256" key="10">
    <source>
        <dbReference type="NCBIfam" id="TIGR01397"/>
    </source>
</evidence>
<evidence type="ECO:0000259" key="11">
    <source>
        <dbReference type="Pfam" id="PF01052"/>
    </source>
</evidence>
<comment type="similarity">
    <text evidence="3">Belongs to the FliM family.</text>
</comment>
<protein>
    <recommendedName>
        <fullName evidence="4 10">Flagellar motor switch protein FliM</fullName>
    </recommendedName>
</protein>
<dbReference type="NCBIfam" id="TIGR01397">
    <property type="entry name" value="fliM_switch"/>
    <property type="match status" value="1"/>
</dbReference>
<evidence type="ECO:0000256" key="6">
    <source>
        <dbReference type="ARBA" id="ARBA00022500"/>
    </source>
</evidence>
<name>A0A5Q2RG23_9ACTN</name>
<organism evidence="12 13">
    <name type="scientific">Actinomarinicola tropica</name>
    <dbReference type="NCBI Taxonomy" id="2789776"/>
    <lineage>
        <taxon>Bacteria</taxon>
        <taxon>Bacillati</taxon>
        <taxon>Actinomycetota</taxon>
        <taxon>Acidimicrobiia</taxon>
        <taxon>Acidimicrobiales</taxon>
        <taxon>Iamiaceae</taxon>
        <taxon>Actinomarinicola</taxon>
    </lineage>
</organism>
<evidence type="ECO:0000256" key="8">
    <source>
        <dbReference type="ARBA" id="ARBA00023136"/>
    </source>
</evidence>
<dbReference type="InterPro" id="IPR001689">
    <property type="entry name" value="Flag_FliM"/>
</dbReference>
<dbReference type="PANTHER" id="PTHR30034">
    <property type="entry name" value="FLAGELLAR MOTOR SWITCH PROTEIN FLIM"/>
    <property type="match status" value="1"/>
</dbReference>
<dbReference type="Gene3D" id="2.30.330.10">
    <property type="entry name" value="SpoA-like"/>
    <property type="match status" value="1"/>
</dbReference>
<evidence type="ECO:0000256" key="4">
    <source>
        <dbReference type="ARBA" id="ARBA00021898"/>
    </source>
</evidence>
<accession>A0A5Q2RG23</accession>
<dbReference type="RefSeq" id="WP_153758759.1">
    <property type="nucleotide sequence ID" value="NZ_CP045851.1"/>
</dbReference>
<dbReference type="EMBL" id="CP045851">
    <property type="protein sequence ID" value="QGG94653.1"/>
    <property type="molecule type" value="Genomic_DNA"/>
</dbReference>
<dbReference type="InterPro" id="IPR028976">
    <property type="entry name" value="CheC-like_sf"/>
</dbReference>
<dbReference type="Pfam" id="PF02154">
    <property type="entry name" value="FliM"/>
    <property type="match status" value="1"/>
</dbReference>
<keyword evidence="9" id="KW-0975">Bacterial flagellum</keyword>
<comment type="subcellular location">
    <subcellularLocation>
        <location evidence="1">Bacterial flagellum basal body</location>
    </subcellularLocation>
    <subcellularLocation>
        <location evidence="2">Cell membrane</location>
        <topology evidence="2">Peripheral membrane protein</topology>
    </subcellularLocation>
</comment>
<feature type="domain" description="Flagellar motor switch protein FliN-like C-terminal" evidence="11">
    <location>
        <begin position="234"/>
        <end position="304"/>
    </location>
</feature>
<dbReference type="CDD" id="cd17908">
    <property type="entry name" value="FliM"/>
    <property type="match status" value="1"/>
</dbReference>
<evidence type="ECO:0000256" key="7">
    <source>
        <dbReference type="ARBA" id="ARBA00022779"/>
    </source>
</evidence>
<evidence type="ECO:0000256" key="5">
    <source>
        <dbReference type="ARBA" id="ARBA00022475"/>
    </source>
</evidence>
<dbReference type="GO" id="GO:0009425">
    <property type="term" value="C:bacterial-type flagellum basal body"/>
    <property type="evidence" value="ECO:0007669"/>
    <property type="project" value="UniProtKB-SubCell"/>
</dbReference>
<dbReference type="KEGG" id="atq:GH723_05760"/>
<keyword evidence="12" id="KW-0969">Cilium</keyword>
<dbReference type="SUPFAM" id="SSF101801">
    <property type="entry name" value="Surface presentation of antigens (SPOA)"/>
    <property type="match status" value="1"/>
</dbReference>
<dbReference type="Gene3D" id="3.40.1550.10">
    <property type="entry name" value="CheC-like"/>
    <property type="match status" value="1"/>
</dbReference>
<proteinExistence type="inferred from homology"/>
<dbReference type="AlphaFoldDB" id="A0A5Q2RG23"/>